<evidence type="ECO:0000256" key="8">
    <source>
        <dbReference type="RuleBase" id="RU004335"/>
    </source>
</evidence>
<feature type="signal peptide" evidence="9">
    <location>
        <begin position="1"/>
        <end position="22"/>
    </location>
</feature>
<evidence type="ECO:0000313" key="11">
    <source>
        <dbReference type="Proteomes" id="UP000237000"/>
    </source>
</evidence>
<keyword evidence="4 10" id="KW-0378">Hydrolase</keyword>
<evidence type="ECO:0000256" key="3">
    <source>
        <dbReference type="ARBA" id="ARBA00012780"/>
    </source>
</evidence>
<dbReference type="STRING" id="63057.A0A2P5C3H3"/>
<dbReference type="InterPro" id="IPR044965">
    <property type="entry name" value="Glyco_hydro_17_plant"/>
</dbReference>
<reference evidence="11" key="1">
    <citation type="submission" date="2016-06" db="EMBL/GenBank/DDBJ databases">
        <title>Parallel loss of symbiosis genes in relatives of nitrogen-fixing non-legume Parasponia.</title>
        <authorList>
            <person name="Van Velzen R."/>
            <person name="Holmer R."/>
            <person name="Bu F."/>
            <person name="Rutten L."/>
            <person name="Van Zeijl A."/>
            <person name="Liu W."/>
            <person name="Santuari L."/>
            <person name="Cao Q."/>
            <person name="Sharma T."/>
            <person name="Shen D."/>
            <person name="Roswanjaya Y."/>
            <person name="Wardhani T."/>
            <person name="Kalhor M.S."/>
            <person name="Jansen J."/>
            <person name="Van den Hoogen J."/>
            <person name="Gungor B."/>
            <person name="Hartog M."/>
            <person name="Hontelez J."/>
            <person name="Verver J."/>
            <person name="Yang W.-C."/>
            <person name="Schijlen E."/>
            <person name="Repin R."/>
            <person name="Schilthuizen M."/>
            <person name="Schranz E."/>
            <person name="Heidstra R."/>
            <person name="Miyata K."/>
            <person name="Fedorova E."/>
            <person name="Kohlen W."/>
            <person name="Bisseling T."/>
            <person name="Smit S."/>
            <person name="Geurts R."/>
        </authorList>
    </citation>
    <scope>NUCLEOTIDE SEQUENCE [LARGE SCALE GENOMIC DNA]</scope>
    <source>
        <strain evidence="11">cv. RG33-2</strain>
    </source>
</reference>
<evidence type="ECO:0000256" key="9">
    <source>
        <dbReference type="SAM" id="SignalP"/>
    </source>
</evidence>
<dbReference type="Gene3D" id="3.20.20.80">
    <property type="entry name" value="Glycosidases"/>
    <property type="match status" value="1"/>
</dbReference>
<dbReference type="Proteomes" id="UP000237000">
    <property type="component" value="Unassembled WGS sequence"/>
</dbReference>
<comment type="catalytic activity">
    <reaction evidence="1">
        <text>Hydrolysis of (1-&gt;3)-beta-D-glucosidic linkages in (1-&gt;3)-beta-D-glucans.</text>
        <dbReference type="EC" id="3.2.1.39"/>
    </reaction>
</comment>
<dbReference type="EC" id="3.2.1.39" evidence="3"/>
<dbReference type="OrthoDB" id="941679at2759"/>
<sequence length="132" mass="15067">MAIAHLLLIRIVLLLSTICVISDRFDTVKAQMDIGVNYEMQGDNLPSATEVINLYKQNDKGKIRLFDPDQSTLRALRGSRISVTLDVRNQDLPALASNRSAVQHWFARNVQLYLNDFEFWYLVVKTRLSLGT</sequence>
<dbReference type="EMBL" id="JXTC01000419">
    <property type="protein sequence ID" value="PON55607.1"/>
    <property type="molecule type" value="Genomic_DNA"/>
</dbReference>
<dbReference type="GO" id="GO:0005975">
    <property type="term" value="P:carbohydrate metabolic process"/>
    <property type="evidence" value="ECO:0007669"/>
    <property type="project" value="InterPro"/>
</dbReference>
<organism evidence="10 11">
    <name type="scientific">Trema orientale</name>
    <name type="common">Charcoal tree</name>
    <name type="synonym">Celtis orientalis</name>
    <dbReference type="NCBI Taxonomy" id="63057"/>
    <lineage>
        <taxon>Eukaryota</taxon>
        <taxon>Viridiplantae</taxon>
        <taxon>Streptophyta</taxon>
        <taxon>Embryophyta</taxon>
        <taxon>Tracheophyta</taxon>
        <taxon>Spermatophyta</taxon>
        <taxon>Magnoliopsida</taxon>
        <taxon>eudicotyledons</taxon>
        <taxon>Gunneridae</taxon>
        <taxon>Pentapetalae</taxon>
        <taxon>rosids</taxon>
        <taxon>fabids</taxon>
        <taxon>Rosales</taxon>
        <taxon>Cannabaceae</taxon>
        <taxon>Trema</taxon>
    </lineage>
</organism>
<evidence type="ECO:0000256" key="6">
    <source>
        <dbReference type="ARBA" id="ARBA00033335"/>
    </source>
</evidence>
<evidence type="ECO:0000256" key="7">
    <source>
        <dbReference type="ARBA" id="ARBA00033417"/>
    </source>
</evidence>
<comment type="caution">
    <text evidence="10">The sequence shown here is derived from an EMBL/GenBank/DDBJ whole genome shotgun (WGS) entry which is preliminary data.</text>
</comment>
<dbReference type="GO" id="GO:0042973">
    <property type="term" value="F:glucan endo-1,3-beta-D-glucosidase activity"/>
    <property type="evidence" value="ECO:0007669"/>
    <property type="project" value="UniProtKB-EC"/>
</dbReference>
<gene>
    <name evidence="10" type="ORF">TorRG33x02_299000</name>
</gene>
<proteinExistence type="inferred from homology"/>
<keyword evidence="9" id="KW-0732">Signal</keyword>
<comment type="similarity">
    <text evidence="2 8">Belongs to the glycosyl hydrolase 17 family.</text>
</comment>
<name>A0A2P5C3H3_TREOI</name>
<dbReference type="Pfam" id="PF00332">
    <property type="entry name" value="Glyco_hydro_17"/>
    <property type="match status" value="1"/>
</dbReference>
<dbReference type="PANTHER" id="PTHR32227">
    <property type="entry name" value="GLUCAN ENDO-1,3-BETA-GLUCOSIDASE BG1-RELATED-RELATED"/>
    <property type="match status" value="1"/>
</dbReference>
<evidence type="ECO:0000256" key="2">
    <source>
        <dbReference type="ARBA" id="ARBA00008773"/>
    </source>
</evidence>
<feature type="chain" id="PRO_5015187272" description="glucan endo-1,3-beta-D-glucosidase" evidence="9">
    <location>
        <begin position="23"/>
        <end position="132"/>
    </location>
</feature>
<evidence type="ECO:0000256" key="5">
    <source>
        <dbReference type="ARBA" id="ARBA00023295"/>
    </source>
</evidence>
<evidence type="ECO:0000313" key="10">
    <source>
        <dbReference type="EMBL" id="PON55607.1"/>
    </source>
</evidence>
<keyword evidence="5" id="KW-0326">Glycosidase</keyword>
<dbReference type="AlphaFoldDB" id="A0A2P5C3H3"/>
<evidence type="ECO:0000256" key="1">
    <source>
        <dbReference type="ARBA" id="ARBA00000382"/>
    </source>
</evidence>
<evidence type="ECO:0000256" key="4">
    <source>
        <dbReference type="ARBA" id="ARBA00022801"/>
    </source>
</evidence>
<dbReference type="SUPFAM" id="SSF51445">
    <property type="entry name" value="(Trans)glycosidases"/>
    <property type="match status" value="1"/>
</dbReference>
<accession>A0A2P5C3H3</accession>
<dbReference type="InParanoid" id="A0A2P5C3H3"/>
<protein>
    <recommendedName>
        <fullName evidence="3">glucan endo-1,3-beta-D-glucosidase</fullName>
        <ecNumber evidence="3">3.2.1.39</ecNumber>
    </recommendedName>
    <alternativeName>
        <fullName evidence="6">(1-&gt;3)-beta-glucan endohydrolase</fullName>
    </alternativeName>
    <alternativeName>
        <fullName evidence="7">Beta-1,3-endoglucanase</fullName>
    </alternativeName>
</protein>
<dbReference type="InterPro" id="IPR017853">
    <property type="entry name" value="GH"/>
</dbReference>
<dbReference type="InterPro" id="IPR000490">
    <property type="entry name" value="Glyco_hydro_17"/>
</dbReference>
<keyword evidence="11" id="KW-1185">Reference proteome</keyword>